<dbReference type="EMBL" id="JAVDZE010000002">
    <property type="protein sequence ID" value="MDV3104174.1"/>
    <property type="molecule type" value="Genomic_DNA"/>
</dbReference>
<reference evidence="1 2" key="1">
    <citation type="submission" date="2023-08" db="EMBL/GenBank/DDBJ databases">
        <title>Draft genome sequence of Thermococcus waiotapuensis WT1T, a thermophilic sulphur-dependent archaeon from order Thermococcales.</title>
        <authorList>
            <person name="Manners S.H."/>
            <person name="Carere C.R."/>
            <person name="Dhami M.K."/>
            <person name="Dobson R.C.J."/>
            <person name="Stott M.B."/>
        </authorList>
    </citation>
    <scope>NUCLEOTIDE SEQUENCE [LARGE SCALE GENOMIC DNA]</scope>
    <source>
        <strain evidence="1 2">WT1</strain>
    </source>
</reference>
<name>A0AAE4NUP5_9EURY</name>
<comment type="caution">
    <text evidence="1">The sequence shown here is derived from an EMBL/GenBank/DDBJ whole genome shotgun (WGS) entry which is preliminary data.</text>
</comment>
<dbReference type="RefSeq" id="WP_315341984.1">
    <property type="nucleotide sequence ID" value="NZ_JAVDZE010000002.1"/>
</dbReference>
<dbReference type="Proteomes" id="UP001245683">
    <property type="component" value="Unassembled WGS sequence"/>
</dbReference>
<accession>A0AAE4NUP5</accession>
<sequence length="151" mass="17240">MGMNKALLIMAIITLALFGYAMKTAHIPPASVDYREVFYLDNRSVVFVEKDGWGLFEMDINPKVKGFEIQITFPEGTEYLVEYNGEQWKGSDEFKTTVSKGGTMYVHFKVPGSLVNSLYYEKGTAEIRISLEKLPFWRDDYTLTLAPRKSS</sequence>
<protein>
    <submittedName>
        <fullName evidence="1">Uncharacterized protein</fullName>
    </submittedName>
</protein>
<evidence type="ECO:0000313" key="1">
    <source>
        <dbReference type="EMBL" id="MDV3104174.1"/>
    </source>
</evidence>
<dbReference type="AlphaFoldDB" id="A0AAE4NUP5"/>
<proteinExistence type="predicted"/>
<keyword evidence="2" id="KW-1185">Reference proteome</keyword>
<gene>
    <name evidence="1" type="ORF">RBI02_06445</name>
</gene>
<organism evidence="1 2">
    <name type="scientific">Thermococcus waiotapuensis</name>
    <dbReference type="NCBI Taxonomy" id="90909"/>
    <lineage>
        <taxon>Archaea</taxon>
        <taxon>Methanobacteriati</taxon>
        <taxon>Methanobacteriota</taxon>
        <taxon>Thermococci</taxon>
        <taxon>Thermococcales</taxon>
        <taxon>Thermococcaceae</taxon>
        <taxon>Thermococcus</taxon>
    </lineage>
</organism>
<evidence type="ECO:0000313" key="2">
    <source>
        <dbReference type="Proteomes" id="UP001245683"/>
    </source>
</evidence>